<dbReference type="InterPro" id="IPR023198">
    <property type="entry name" value="PGP-like_dom2"/>
</dbReference>
<dbReference type="NCBIfam" id="TIGR01509">
    <property type="entry name" value="HAD-SF-IA-v3"/>
    <property type="match status" value="1"/>
</dbReference>
<reference evidence="1 2" key="1">
    <citation type="submission" date="2017-09" db="EMBL/GenBank/DDBJ databases">
        <title>Sphingomonas spermidinifaciens 9NM-10, whole genome shotgun sequence.</title>
        <authorList>
            <person name="Feng G."/>
            <person name="Zhu H."/>
        </authorList>
    </citation>
    <scope>NUCLEOTIDE SEQUENCE [LARGE SCALE GENOMIC DNA]</scope>
    <source>
        <strain evidence="1 2">9NM-10</strain>
    </source>
</reference>
<dbReference type="Gene3D" id="1.10.150.240">
    <property type="entry name" value="Putative phosphatase, domain 2"/>
    <property type="match status" value="1"/>
</dbReference>
<evidence type="ECO:0000313" key="2">
    <source>
        <dbReference type="Proteomes" id="UP000218366"/>
    </source>
</evidence>
<dbReference type="PANTHER" id="PTHR43611">
    <property type="entry name" value="ALPHA-D-GLUCOSE 1-PHOSPHATE PHOSPHATASE"/>
    <property type="match status" value="1"/>
</dbReference>
<protein>
    <submittedName>
        <fullName evidence="1">Hydrolase</fullName>
    </submittedName>
</protein>
<keyword evidence="2" id="KW-1185">Reference proteome</keyword>
<dbReference type="InterPro" id="IPR036412">
    <property type="entry name" value="HAD-like_sf"/>
</dbReference>
<dbReference type="OrthoDB" id="9807742at2"/>
<dbReference type="InterPro" id="IPR006439">
    <property type="entry name" value="HAD-SF_hydro_IA"/>
</dbReference>
<dbReference type="CDD" id="cd02603">
    <property type="entry name" value="HAD_sEH-N_like"/>
    <property type="match status" value="1"/>
</dbReference>
<keyword evidence="1" id="KW-0378">Hydrolase</keyword>
<dbReference type="Pfam" id="PF00702">
    <property type="entry name" value="Hydrolase"/>
    <property type="match status" value="1"/>
</dbReference>
<sequence length="214" mass="23875">MIAAVGDRPVVRPHAVIFDIGNVLFHWDPRFLYERLIDDDRALDAFVREVVTHDWHFQHDAGRNFADTSAELIAAHPHHADLIAAWGPRFNESVGAPVAGMHAVVEALDEAGVPLFAITNFSHEFFPPFRAEWPELFDRFRNIVVSGEERMVKPDPAIYHLALARFGLQPGEAVFVDDNPANVDAANAIGIDAHLFRDAPSFRAFLAEHELLAA</sequence>
<comment type="caution">
    <text evidence="1">The sequence shown here is derived from an EMBL/GenBank/DDBJ whole genome shotgun (WGS) entry which is preliminary data.</text>
</comment>
<name>A0A2A4B900_9SPHN</name>
<dbReference type="EMBL" id="NWMW01000001">
    <property type="protein sequence ID" value="PCD04269.1"/>
    <property type="molecule type" value="Genomic_DNA"/>
</dbReference>
<dbReference type="Gene3D" id="3.40.50.1000">
    <property type="entry name" value="HAD superfamily/HAD-like"/>
    <property type="match status" value="1"/>
</dbReference>
<dbReference type="SUPFAM" id="SSF56784">
    <property type="entry name" value="HAD-like"/>
    <property type="match status" value="1"/>
</dbReference>
<dbReference type="GO" id="GO:0016787">
    <property type="term" value="F:hydrolase activity"/>
    <property type="evidence" value="ECO:0007669"/>
    <property type="project" value="UniProtKB-KW"/>
</dbReference>
<dbReference type="InterPro" id="IPR023214">
    <property type="entry name" value="HAD_sf"/>
</dbReference>
<organism evidence="1 2">
    <name type="scientific">Sphingomonas spermidinifaciens</name>
    <dbReference type="NCBI Taxonomy" id="1141889"/>
    <lineage>
        <taxon>Bacteria</taxon>
        <taxon>Pseudomonadati</taxon>
        <taxon>Pseudomonadota</taxon>
        <taxon>Alphaproteobacteria</taxon>
        <taxon>Sphingomonadales</taxon>
        <taxon>Sphingomonadaceae</taxon>
        <taxon>Sphingomonas</taxon>
    </lineage>
</organism>
<dbReference type="Proteomes" id="UP000218366">
    <property type="component" value="Unassembled WGS sequence"/>
</dbReference>
<evidence type="ECO:0000313" key="1">
    <source>
        <dbReference type="EMBL" id="PCD04269.1"/>
    </source>
</evidence>
<accession>A0A2A4B900</accession>
<dbReference type="AlphaFoldDB" id="A0A2A4B900"/>
<dbReference type="SFLD" id="SFLDS00003">
    <property type="entry name" value="Haloacid_Dehalogenase"/>
    <property type="match status" value="1"/>
</dbReference>
<proteinExistence type="predicted"/>
<dbReference type="SFLD" id="SFLDG01129">
    <property type="entry name" value="C1.5:_HAD__Beta-PGM__Phosphata"/>
    <property type="match status" value="1"/>
</dbReference>
<gene>
    <name evidence="1" type="ORF">COC42_08265</name>
</gene>
<dbReference type="PANTHER" id="PTHR43611:SF3">
    <property type="entry name" value="FLAVIN MONONUCLEOTIDE HYDROLASE 1, CHLOROPLATIC"/>
    <property type="match status" value="1"/>
</dbReference>